<evidence type="ECO:0000313" key="1">
    <source>
        <dbReference type="EMBL" id="GHB93047.1"/>
    </source>
</evidence>
<comment type="caution">
    <text evidence="1">The sequence shown here is derived from an EMBL/GenBank/DDBJ whole genome shotgun (WGS) entry which is preliminary data.</text>
</comment>
<dbReference type="InterPro" id="IPR029069">
    <property type="entry name" value="HotDog_dom_sf"/>
</dbReference>
<dbReference type="SUPFAM" id="SSF54637">
    <property type="entry name" value="Thioesterase/thiol ester dehydrase-isomerase"/>
    <property type="match status" value="1"/>
</dbReference>
<dbReference type="AlphaFoldDB" id="A0A8J3D9X5"/>
<evidence type="ECO:0000313" key="2">
    <source>
        <dbReference type="Proteomes" id="UP000642829"/>
    </source>
</evidence>
<name>A0A8J3D9X5_9BACT</name>
<dbReference type="Gene3D" id="3.10.129.10">
    <property type="entry name" value="Hotdog Thioesterase"/>
    <property type="match status" value="1"/>
</dbReference>
<organism evidence="1 2">
    <name type="scientific">Cerasicoccus arenae</name>
    <dbReference type="NCBI Taxonomy" id="424488"/>
    <lineage>
        <taxon>Bacteria</taxon>
        <taxon>Pseudomonadati</taxon>
        <taxon>Verrucomicrobiota</taxon>
        <taxon>Opitutia</taxon>
        <taxon>Puniceicoccales</taxon>
        <taxon>Cerasicoccaceae</taxon>
        <taxon>Cerasicoccus</taxon>
    </lineage>
</organism>
<dbReference type="CDD" id="cd00586">
    <property type="entry name" value="4HBT"/>
    <property type="match status" value="1"/>
</dbReference>
<dbReference type="Pfam" id="PF13279">
    <property type="entry name" value="4HBT_2"/>
    <property type="match status" value="1"/>
</dbReference>
<reference evidence="1" key="1">
    <citation type="journal article" date="2014" name="Int. J. Syst. Evol. Microbiol.">
        <title>Complete genome sequence of Corynebacterium casei LMG S-19264T (=DSM 44701T), isolated from a smear-ripened cheese.</title>
        <authorList>
            <consortium name="US DOE Joint Genome Institute (JGI-PGF)"/>
            <person name="Walter F."/>
            <person name="Albersmeier A."/>
            <person name="Kalinowski J."/>
            <person name="Ruckert C."/>
        </authorList>
    </citation>
    <scope>NUCLEOTIDE SEQUENCE</scope>
    <source>
        <strain evidence="1">KCTC 12870</strain>
    </source>
</reference>
<gene>
    <name evidence="1" type="ORF">GCM10007047_05570</name>
</gene>
<dbReference type="RefSeq" id="WP_189511614.1">
    <property type="nucleotide sequence ID" value="NZ_BMXG01000002.1"/>
</dbReference>
<proteinExistence type="predicted"/>
<accession>A0A8J3D9X5</accession>
<keyword evidence="2" id="KW-1185">Reference proteome</keyword>
<dbReference type="Proteomes" id="UP000642829">
    <property type="component" value="Unassembled WGS sequence"/>
</dbReference>
<protein>
    <submittedName>
        <fullName evidence="1">4-hydroxybenzoyl-CoA thioesterase</fullName>
    </submittedName>
</protein>
<sequence>MNYFDESEQMDALFTYRKKVEFSETDMAGIVHFANFFRWMEVAEAELFDSLGATLIEHKGGITAGWPRVRVNCEFHAPLHFRDEVEIQLTVKAVKIRAVEYAFRFYRLGGDVPVHVATGAMTTVFACRKAETGVIESAELEPELAQALEKLVQ</sequence>
<reference evidence="1" key="2">
    <citation type="submission" date="2020-09" db="EMBL/GenBank/DDBJ databases">
        <authorList>
            <person name="Sun Q."/>
            <person name="Kim S."/>
        </authorList>
    </citation>
    <scope>NUCLEOTIDE SEQUENCE</scope>
    <source>
        <strain evidence="1">KCTC 12870</strain>
    </source>
</reference>
<dbReference type="EMBL" id="BMXG01000002">
    <property type="protein sequence ID" value="GHB93047.1"/>
    <property type="molecule type" value="Genomic_DNA"/>
</dbReference>